<keyword evidence="1 3" id="KW-0479">Metal-binding</keyword>
<dbReference type="InterPro" id="IPR050231">
    <property type="entry name" value="Iron_ascorbate_oxido_reductase"/>
</dbReference>
<evidence type="ECO:0000313" key="6">
    <source>
        <dbReference type="Proteomes" id="UP001642487"/>
    </source>
</evidence>
<keyword evidence="6" id="KW-1185">Reference proteome</keyword>
<dbReference type="Gene3D" id="2.60.120.330">
    <property type="entry name" value="B-lactam Antibiotic, Isopenicillin N Synthase, Chain"/>
    <property type="match status" value="1"/>
</dbReference>
<accession>A0ABP0XTN3</accession>
<dbReference type="Pfam" id="PF03171">
    <property type="entry name" value="2OG-FeII_Oxy"/>
    <property type="match status" value="1"/>
</dbReference>
<dbReference type="InterPro" id="IPR044861">
    <property type="entry name" value="IPNS-like_FE2OG_OXY"/>
</dbReference>
<dbReference type="SUPFAM" id="SSF51197">
    <property type="entry name" value="Clavaminate synthase-like"/>
    <property type="match status" value="1"/>
</dbReference>
<dbReference type="InterPro" id="IPR005123">
    <property type="entry name" value="Oxoglu/Fe-dep_dioxygenase_dom"/>
</dbReference>
<sequence length="319" mass="36558">MSSKEWIDEIPVMDIDAHSFSESAISSLRRACKEWGFFFIRNHGVPKEFYRKLISDADQRLFSFPDETKRKLKLGVSSYTPRFVVSPSLESFKVLGPNFSASAVAHGFTDSLFGHQATQFRNLLDEYGSKMIEISKKVVQLLLKTLGDDIETKFYDSEFSNCNSYLRINRYSPQDLNDEEEVDAFKQHTDISYVTILFQDDVGGLQMRSKGGEWLDVKPSEDGDLVVNIGDFMEGWSNGRVKSAEHRVVLRKNNVKKRFSVAFFLTNEDDDNKEIYAPSEVVGEGKSRLYLPFSTKEYRLFREKNYGRVGATLKDFTGI</sequence>
<dbReference type="PANTHER" id="PTHR47990">
    <property type="entry name" value="2-OXOGLUTARATE (2OG) AND FE(II)-DEPENDENT OXYGENASE SUPERFAMILY PROTEIN-RELATED"/>
    <property type="match status" value="1"/>
</dbReference>
<protein>
    <recommendedName>
        <fullName evidence="4">Fe2OG dioxygenase domain-containing protein</fullName>
    </recommendedName>
</protein>
<dbReference type="InterPro" id="IPR026992">
    <property type="entry name" value="DIOX_N"/>
</dbReference>
<evidence type="ECO:0000313" key="5">
    <source>
        <dbReference type="EMBL" id="CAK9309907.1"/>
    </source>
</evidence>
<evidence type="ECO:0000256" key="3">
    <source>
        <dbReference type="RuleBase" id="RU003682"/>
    </source>
</evidence>
<dbReference type="PROSITE" id="PS51471">
    <property type="entry name" value="FE2OG_OXY"/>
    <property type="match status" value="1"/>
</dbReference>
<dbReference type="EMBL" id="OZ021735">
    <property type="protein sequence ID" value="CAK9309907.1"/>
    <property type="molecule type" value="Genomic_DNA"/>
</dbReference>
<evidence type="ECO:0000256" key="1">
    <source>
        <dbReference type="ARBA" id="ARBA00022723"/>
    </source>
</evidence>
<evidence type="ECO:0000256" key="2">
    <source>
        <dbReference type="ARBA" id="ARBA00023004"/>
    </source>
</evidence>
<dbReference type="InterPro" id="IPR027443">
    <property type="entry name" value="IPNS-like_sf"/>
</dbReference>
<feature type="domain" description="Fe2OG dioxygenase" evidence="4">
    <location>
        <begin position="162"/>
        <end position="267"/>
    </location>
</feature>
<keyword evidence="2 3" id="KW-0408">Iron</keyword>
<keyword evidence="3" id="KW-0560">Oxidoreductase</keyword>
<comment type="similarity">
    <text evidence="3">Belongs to the iron/ascorbate-dependent oxidoreductase family.</text>
</comment>
<dbReference type="Pfam" id="PF14226">
    <property type="entry name" value="DIOX_N"/>
    <property type="match status" value="1"/>
</dbReference>
<reference evidence="5 6" key="1">
    <citation type="submission" date="2024-03" db="EMBL/GenBank/DDBJ databases">
        <authorList>
            <person name="Gkanogiannis A."/>
            <person name="Becerra Lopez-Lavalle L."/>
        </authorList>
    </citation>
    <scope>NUCLEOTIDE SEQUENCE [LARGE SCALE GENOMIC DNA]</scope>
</reference>
<gene>
    <name evidence="5" type="ORF">CITCOLO1_LOCUS1508</name>
</gene>
<organism evidence="5 6">
    <name type="scientific">Citrullus colocynthis</name>
    <name type="common">colocynth</name>
    <dbReference type="NCBI Taxonomy" id="252529"/>
    <lineage>
        <taxon>Eukaryota</taxon>
        <taxon>Viridiplantae</taxon>
        <taxon>Streptophyta</taxon>
        <taxon>Embryophyta</taxon>
        <taxon>Tracheophyta</taxon>
        <taxon>Spermatophyta</taxon>
        <taxon>Magnoliopsida</taxon>
        <taxon>eudicotyledons</taxon>
        <taxon>Gunneridae</taxon>
        <taxon>Pentapetalae</taxon>
        <taxon>rosids</taxon>
        <taxon>fabids</taxon>
        <taxon>Cucurbitales</taxon>
        <taxon>Cucurbitaceae</taxon>
        <taxon>Benincaseae</taxon>
        <taxon>Citrullus</taxon>
    </lineage>
</organism>
<evidence type="ECO:0000259" key="4">
    <source>
        <dbReference type="PROSITE" id="PS51471"/>
    </source>
</evidence>
<dbReference type="Proteomes" id="UP001642487">
    <property type="component" value="Chromosome 1"/>
</dbReference>
<proteinExistence type="inferred from homology"/>
<name>A0ABP0XTN3_9ROSI</name>